<protein>
    <submittedName>
        <fullName evidence="1">Metallopeptidase family protein</fullName>
    </submittedName>
</protein>
<evidence type="ECO:0000313" key="1">
    <source>
        <dbReference type="EMBL" id="GAA2012790.1"/>
    </source>
</evidence>
<organism evidence="1 2">
    <name type="scientific">Brevibacterium samyangense</name>
    <dbReference type="NCBI Taxonomy" id="366888"/>
    <lineage>
        <taxon>Bacteria</taxon>
        <taxon>Bacillati</taxon>
        <taxon>Actinomycetota</taxon>
        <taxon>Actinomycetes</taxon>
        <taxon>Micrococcales</taxon>
        <taxon>Brevibacteriaceae</taxon>
        <taxon>Brevibacterium</taxon>
    </lineage>
</organism>
<comment type="caution">
    <text evidence="1">The sequence shown here is derived from an EMBL/GenBank/DDBJ whole genome shotgun (WGS) entry which is preliminary data.</text>
</comment>
<dbReference type="Proteomes" id="UP001500755">
    <property type="component" value="Unassembled WGS sequence"/>
</dbReference>
<name>A0ABP5F3M8_9MICO</name>
<dbReference type="InterPro" id="IPR038555">
    <property type="entry name" value="Zincin_1_sf"/>
</dbReference>
<dbReference type="SUPFAM" id="SSF55486">
    <property type="entry name" value="Metalloproteases ('zincins'), catalytic domain"/>
    <property type="match status" value="1"/>
</dbReference>
<gene>
    <name evidence="1" type="ORF">GCM10009755_25420</name>
</gene>
<accession>A0ABP5F3M8</accession>
<dbReference type="CDD" id="cd12952">
    <property type="entry name" value="MMP_ACEL2062"/>
    <property type="match status" value="1"/>
</dbReference>
<dbReference type="Pfam" id="PF06262">
    <property type="entry name" value="Zincin_1"/>
    <property type="match status" value="1"/>
</dbReference>
<dbReference type="RefSeq" id="WP_344310251.1">
    <property type="nucleotide sequence ID" value="NZ_BAAANO010000027.1"/>
</dbReference>
<keyword evidence="2" id="KW-1185">Reference proteome</keyword>
<sequence>MEYIDDARFDQLVDEAMEDLPEGVVDHMNNVVLFVADDPPPEEPDLLGVYDGIPLTERDGSWGFVPPDTIFLFKNNLVAFSEDEDHLREEILVTIVHEIAHHYGIDDARLHELGWG</sequence>
<dbReference type="EMBL" id="BAAANO010000027">
    <property type="protein sequence ID" value="GAA2012790.1"/>
    <property type="molecule type" value="Genomic_DNA"/>
</dbReference>
<proteinExistence type="predicted"/>
<dbReference type="InterPro" id="IPR010428">
    <property type="entry name" value="Zincin_1"/>
</dbReference>
<dbReference type="Gene3D" id="3.30.2010.20">
    <property type="match status" value="1"/>
</dbReference>
<reference evidence="2" key="1">
    <citation type="journal article" date="2019" name="Int. J. Syst. Evol. Microbiol.">
        <title>The Global Catalogue of Microorganisms (GCM) 10K type strain sequencing project: providing services to taxonomists for standard genome sequencing and annotation.</title>
        <authorList>
            <consortium name="The Broad Institute Genomics Platform"/>
            <consortium name="The Broad Institute Genome Sequencing Center for Infectious Disease"/>
            <person name="Wu L."/>
            <person name="Ma J."/>
        </authorList>
    </citation>
    <scope>NUCLEOTIDE SEQUENCE [LARGE SCALE GENOMIC DNA]</scope>
    <source>
        <strain evidence="2">JCM 14546</strain>
    </source>
</reference>
<evidence type="ECO:0000313" key="2">
    <source>
        <dbReference type="Proteomes" id="UP001500755"/>
    </source>
</evidence>